<accession>A0ABY8C6Q4</accession>
<proteinExistence type="predicted"/>
<dbReference type="InterPro" id="IPR029033">
    <property type="entry name" value="His_PPase_superfam"/>
</dbReference>
<dbReference type="SUPFAM" id="SSF53254">
    <property type="entry name" value="Phosphoglycerate mutase-like"/>
    <property type="match status" value="1"/>
</dbReference>
<reference evidence="1 2" key="1">
    <citation type="submission" date="2023-02" db="EMBL/GenBank/DDBJ databases">
        <title>Novel Oscillospiraceae bacterial genomes.</title>
        <authorList>
            <person name="Srinivasan S."/>
            <person name="Austin M.N."/>
            <person name="Fiedler T.L."/>
            <person name="Strenk S.M."/>
            <person name="Agnew K.J."/>
            <person name="Nagana Gowda G.A."/>
            <person name="Raftery D."/>
            <person name="Beamer M.A."/>
            <person name="Achilles S.L."/>
            <person name="Wiesenfeld H.C."/>
            <person name="Fredricks D.N."/>
            <person name="Hillier S.L."/>
        </authorList>
    </citation>
    <scope>NUCLEOTIDE SEQUENCE [LARGE SCALE GENOMIC DNA]</scope>
    <source>
        <strain evidence="1 2">CHIC02 1186E3-8</strain>
    </source>
</reference>
<dbReference type="RefSeq" id="WP_315571169.1">
    <property type="nucleotide sequence ID" value="NZ_CP118868.1"/>
</dbReference>
<dbReference type="InterPro" id="IPR001345">
    <property type="entry name" value="PG/BPGM_mutase_AS"/>
</dbReference>
<dbReference type="Gene3D" id="3.40.50.1240">
    <property type="entry name" value="Phosphoglycerate mutase-like"/>
    <property type="match status" value="1"/>
</dbReference>
<dbReference type="PROSITE" id="PS00175">
    <property type="entry name" value="PG_MUTASE"/>
    <property type="match status" value="1"/>
</dbReference>
<dbReference type="InterPro" id="IPR013078">
    <property type="entry name" value="His_Pase_superF_clade-1"/>
</dbReference>
<sequence>MVKKLYLVRHGETQFNKLDIIQGSCDSKLTAAGREQAAACGRLLKKEGIKFDRIFCSIALRARETLSYITDQEYTYLSQLKEWDFGLFEGEGQCLQRPEVFNNLSPDFYAQFGGESLNDFQKRIDGAIRDILTDTGDNFLVVAHGCVNWAFFEMAVKPDNAPPVKFTNCAVQVYRQEGEQFIYERTLDPLSEL</sequence>
<dbReference type="SMART" id="SM00855">
    <property type="entry name" value="PGAM"/>
    <property type="match status" value="1"/>
</dbReference>
<keyword evidence="2" id="KW-1185">Reference proteome</keyword>
<dbReference type="CDD" id="cd07067">
    <property type="entry name" value="HP_PGM_like"/>
    <property type="match status" value="1"/>
</dbReference>
<protein>
    <submittedName>
        <fullName evidence="1">Histidine phosphatase family protein</fullName>
    </submittedName>
</protein>
<dbReference type="PANTHER" id="PTHR48100:SF44">
    <property type="entry name" value="PHOSPHATASE C1620.13-RELATED"/>
    <property type="match status" value="1"/>
</dbReference>
<organism evidence="1 2">
    <name type="scientific">Amygdalobacter indicium</name>
    <dbReference type="NCBI Taxonomy" id="3029272"/>
    <lineage>
        <taxon>Bacteria</taxon>
        <taxon>Bacillati</taxon>
        <taxon>Bacillota</taxon>
        <taxon>Clostridia</taxon>
        <taxon>Eubacteriales</taxon>
        <taxon>Oscillospiraceae</taxon>
        <taxon>Amygdalobacter</taxon>
    </lineage>
</organism>
<name>A0ABY8C6Q4_9FIRM</name>
<dbReference type="Proteomes" id="UP001220478">
    <property type="component" value="Chromosome"/>
</dbReference>
<dbReference type="PANTHER" id="PTHR48100">
    <property type="entry name" value="BROAD-SPECIFICITY PHOSPHATASE YOR283W-RELATED"/>
    <property type="match status" value="1"/>
</dbReference>
<evidence type="ECO:0000313" key="2">
    <source>
        <dbReference type="Proteomes" id="UP001220478"/>
    </source>
</evidence>
<evidence type="ECO:0000313" key="1">
    <source>
        <dbReference type="EMBL" id="WEG35132.1"/>
    </source>
</evidence>
<dbReference type="InterPro" id="IPR050275">
    <property type="entry name" value="PGM_Phosphatase"/>
</dbReference>
<dbReference type="Pfam" id="PF00300">
    <property type="entry name" value="His_Phos_1"/>
    <property type="match status" value="1"/>
</dbReference>
<dbReference type="EMBL" id="CP118868">
    <property type="protein sequence ID" value="WEG35132.1"/>
    <property type="molecule type" value="Genomic_DNA"/>
</dbReference>
<gene>
    <name evidence="1" type="ORF">PYS61_04125</name>
</gene>